<dbReference type="Proteomes" id="UP000179214">
    <property type="component" value="Unassembled WGS sequence"/>
</dbReference>
<feature type="domain" description="DOD-type homing endonuclease" evidence="1">
    <location>
        <begin position="84"/>
        <end position="157"/>
    </location>
</feature>
<dbReference type="SUPFAM" id="SSF55608">
    <property type="entry name" value="Homing endonucleases"/>
    <property type="match status" value="1"/>
</dbReference>
<dbReference type="Gene3D" id="3.10.28.10">
    <property type="entry name" value="Homing endonucleases"/>
    <property type="match status" value="1"/>
</dbReference>
<accession>A0A1G2I7I6</accession>
<name>A0A1G2I7I6_9BACT</name>
<protein>
    <recommendedName>
        <fullName evidence="1">DOD-type homing endonuclease domain-containing protein</fullName>
    </recommendedName>
</protein>
<proteinExistence type="predicted"/>
<evidence type="ECO:0000313" key="2">
    <source>
        <dbReference type="EMBL" id="OGZ70679.1"/>
    </source>
</evidence>
<organism evidence="2 3">
    <name type="scientific">Candidatus Staskawiczbacteria bacterium RIFCSPHIGHO2_12_FULL_38_11</name>
    <dbReference type="NCBI Taxonomy" id="1802209"/>
    <lineage>
        <taxon>Bacteria</taxon>
        <taxon>Candidatus Staskawicziibacteriota</taxon>
    </lineage>
</organism>
<dbReference type="InterPro" id="IPR027434">
    <property type="entry name" value="Homing_endonucl"/>
</dbReference>
<dbReference type="PROSITE" id="PS50819">
    <property type="entry name" value="INTEIN_ENDONUCLEASE"/>
    <property type="match status" value="1"/>
</dbReference>
<dbReference type="InterPro" id="IPR004042">
    <property type="entry name" value="Intein_endonuc_central"/>
</dbReference>
<dbReference type="GO" id="GO:0004519">
    <property type="term" value="F:endonuclease activity"/>
    <property type="evidence" value="ECO:0007669"/>
    <property type="project" value="InterPro"/>
</dbReference>
<evidence type="ECO:0000313" key="3">
    <source>
        <dbReference type="Proteomes" id="UP000179214"/>
    </source>
</evidence>
<dbReference type="InterPro" id="IPR004860">
    <property type="entry name" value="LAGLIDADG_dom"/>
</dbReference>
<gene>
    <name evidence="2" type="ORF">A3F47_00280</name>
</gene>
<dbReference type="EMBL" id="MHOV01000005">
    <property type="protein sequence ID" value="OGZ70679.1"/>
    <property type="molecule type" value="Genomic_DNA"/>
</dbReference>
<comment type="caution">
    <text evidence="2">The sequence shown here is derived from an EMBL/GenBank/DDBJ whole genome shotgun (WGS) entry which is preliminary data.</text>
</comment>
<dbReference type="AlphaFoldDB" id="A0A1G2I7I6"/>
<reference evidence="2 3" key="1">
    <citation type="journal article" date="2016" name="Nat. Commun.">
        <title>Thousands of microbial genomes shed light on interconnected biogeochemical processes in an aquifer system.</title>
        <authorList>
            <person name="Anantharaman K."/>
            <person name="Brown C.T."/>
            <person name="Hug L.A."/>
            <person name="Sharon I."/>
            <person name="Castelle C.J."/>
            <person name="Probst A.J."/>
            <person name="Thomas B.C."/>
            <person name="Singh A."/>
            <person name="Wilkins M.J."/>
            <person name="Karaoz U."/>
            <person name="Brodie E.L."/>
            <person name="Williams K.H."/>
            <person name="Hubbard S.S."/>
            <person name="Banfield J.F."/>
        </authorList>
    </citation>
    <scope>NUCLEOTIDE SEQUENCE [LARGE SCALE GENOMIC DNA]</scope>
</reference>
<dbReference type="Pfam" id="PF14528">
    <property type="entry name" value="LAGLIDADG_3"/>
    <property type="match status" value="1"/>
</dbReference>
<evidence type="ECO:0000259" key="1">
    <source>
        <dbReference type="PROSITE" id="PS50819"/>
    </source>
</evidence>
<sequence length="200" mass="23023">MIKTLSPDKKLQSYIIGLSLGDGNLSLVRNTVRLRITCDTKYPFLINKILNSLKILLPDNKAYIVKHPTNSLDISIYSNYLENLLGWKAKGGSKFLQKVSVPNWVKENDDYKINCLRGLIETDGSIYNDRGYKMVIFKSIIPNLTQDFYNMVISLGFNPHLYTIKPKKTPTYQFNSQIAYHIRLSKNVSEFLELIKPEKI</sequence>